<name>A0A9D2SC91_9FIRM</name>
<dbReference type="Proteomes" id="UP000823921">
    <property type="component" value="Unassembled WGS sequence"/>
</dbReference>
<protein>
    <submittedName>
        <fullName evidence="2">Uncharacterized protein</fullName>
    </submittedName>
</protein>
<reference evidence="2" key="1">
    <citation type="journal article" date="2021" name="PeerJ">
        <title>Extensive microbial diversity within the chicken gut microbiome revealed by metagenomics and culture.</title>
        <authorList>
            <person name="Gilroy R."/>
            <person name="Ravi A."/>
            <person name="Getino M."/>
            <person name="Pursley I."/>
            <person name="Horton D.L."/>
            <person name="Alikhan N.F."/>
            <person name="Baker D."/>
            <person name="Gharbi K."/>
            <person name="Hall N."/>
            <person name="Watson M."/>
            <person name="Adriaenssens E.M."/>
            <person name="Foster-Nyarko E."/>
            <person name="Jarju S."/>
            <person name="Secka A."/>
            <person name="Antonio M."/>
            <person name="Oren A."/>
            <person name="Chaudhuri R.R."/>
            <person name="La Ragione R."/>
            <person name="Hildebrand F."/>
            <person name="Pallen M.J."/>
        </authorList>
    </citation>
    <scope>NUCLEOTIDE SEQUENCE</scope>
    <source>
        <strain evidence="2">CHK192-8294</strain>
    </source>
</reference>
<evidence type="ECO:0000313" key="2">
    <source>
        <dbReference type="EMBL" id="HJB81426.1"/>
    </source>
</evidence>
<gene>
    <name evidence="2" type="ORF">H9712_10615</name>
</gene>
<organism evidence="2 3">
    <name type="scientific">Candidatus Flavonifractor intestinigallinarum</name>
    <dbReference type="NCBI Taxonomy" id="2838586"/>
    <lineage>
        <taxon>Bacteria</taxon>
        <taxon>Bacillati</taxon>
        <taxon>Bacillota</taxon>
        <taxon>Clostridia</taxon>
        <taxon>Eubacteriales</taxon>
        <taxon>Oscillospiraceae</taxon>
        <taxon>Flavonifractor</taxon>
    </lineage>
</organism>
<dbReference type="EMBL" id="DWXO01000100">
    <property type="protein sequence ID" value="HJB81426.1"/>
    <property type="molecule type" value="Genomic_DNA"/>
</dbReference>
<comment type="caution">
    <text evidence="2">The sequence shown here is derived from an EMBL/GenBank/DDBJ whole genome shotgun (WGS) entry which is preliminary data.</text>
</comment>
<evidence type="ECO:0000313" key="3">
    <source>
        <dbReference type="Proteomes" id="UP000823921"/>
    </source>
</evidence>
<reference evidence="2" key="2">
    <citation type="submission" date="2021-04" db="EMBL/GenBank/DDBJ databases">
        <authorList>
            <person name="Gilroy R."/>
        </authorList>
    </citation>
    <scope>NUCLEOTIDE SEQUENCE</scope>
    <source>
        <strain evidence="2">CHK192-8294</strain>
    </source>
</reference>
<proteinExistence type="predicted"/>
<evidence type="ECO:0000256" key="1">
    <source>
        <dbReference type="SAM" id="SignalP"/>
    </source>
</evidence>
<dbReference type="PROSITE" id="PS51257">
    <property type="entry name" value="PROKAR_LIPOPROTEIN"/>
    <property type="match status" value="1"/>
</dbReference>
<sequence>MKKIMSILILCMMVSLVSSACAINGDGTEPVLSLNGHGLLFIVPTMSEKEQLSSASADIDTVGEASAKNLLDYRAIALPVDYVDHFNLSALYKNNVLIYLYGEQVSVNAYINAVGTDSFGTMYEDITGTPSKVLVAQEQVFQIIGSVPGNDRFAAFIDAAPDGEISNTHFYNMILSDYVRFLAVPNTVVKSDLNVSLSTSGEYQVMNCGWILERNMDEIDPNADYFGIKAKMNPIVLGGGQVARFTEVYTEIQLGDTSKQHIYLSSPSSTTYDTSYSLSIGGGGEWELSISGSFSGEATINRSANHGSGNVKWTFTSGSLNDGEYETGLTFSRDVTSGSQTVKANVTFGGKTKGWSSSTTLGPKTVSIVYPY</sequence>
<accession>A0A9D2SC91</accession>
<feature type="chain" id="PRO_5038361711" evidence="1">
    <location>
        <begin position="23"/>
        <end position="372"/>
    </location>
</feature>
<dbReference type="AlphaFoldDB" id="A0A9D2SC91"/>
<feature type="signal peptide" evidence="1">
    <location>
        <begin position="1"/>
        <end position="22"/>
    </location>
</feature>
<keyword evidence="1" id="KW-0732">Signal</keyword>